<name>A0A1X7VPU5_AMPQE</name>
<reference evidence="2" key="1">
    <citation type="submission" date="2017-05" db="UniProtKB">
        <authorList>
            <consortium name="EnsemblMetazoa"/>
        </authorList>
    </citation>
    <scope>IDENTIFICATION</scope>
</reference>
<dbReference type="Pfam" id="PF03184">
    <property type="entry name" value="DDE_1"/>
    <property type="match status" value="1"/>
</dbReference>
<accession>A0A1X7VPU5</accession>
<dbReference type="InterPro" id="IPR004875">
    <property type="entry name" value="DDE_SF_endonuclease_dom"/>
</dbReference>
<sequence>MQRKGSTCVELSEVDDKRQVTAVFCVAATGEFLPIQLIYEENTPRCHPNFEFPSTWHIKCSPRCWSTEETLLHYIQHIIVQCVEGIRNGIGDNDKLALVIMDNCKGKTTESVRNMLEDYNIHSCNLLPCFCQWIYPSMSHLKTISKRGFKNGISLKGVEFESIEEMDLEPIDLSLAVMKDVGANWLVGMAHK</sequence>
<evidence type="ECO:0000313" key="2">
    <source>
        <dbReference type="EnsemblMetazoa" id="Aqu2.1.42406_001"/>
    </source>
</evidence>
<dbReference type="GO" id="GO:0003676">
    <property type="term" value="F:nucleic acid binding"/>
    <property type="evidence" value="ECO:0007669"/>
    <property type="project" value="InterPro"/>
</dbReference>
<dbReference type="AlphaFoldDB" id="A0A1X7VPU5"/>
<proteinExistence type="predicted"/>
<protein>
    <recommendedName>
        <fullName evidence="1">DDE-1 domain-containing protein</fullName>
    </recommendedName>
</protein>
<organism evidence="2">
    <name type="scientific">Amphimedon queenslandica</name>
    <name type="common">Sponge</name>
    <dbReference type="NCBI Taxonomy" id="400682"/>
    <lineage>
        <taxon>Eukaryota</taxon>
        <taxon>Metazoa</taxon>
        <taxon>Porifera</taxon>
        <taxon>Demospongiae</taxon>
        <taxon>Heteroscleromorpha</taxon>
        <taxon>Haplosclerida</taxon>
        <taxon>Niphatidae</taxon>
        <taxon>Amphimedon</taxon>
    </lineage>
</organism>
<evidence type="ECO:0000259" key="1">
    <source>
        <dbReference type="Pfam" id="PF03184"/>
    </source>
</evidence>
<dbReference type="InParanoid" id="A0A1X7VPU5"/>
<feature type="domain" description="DDE-1" evidence="1">
    <location>
        <begin position="17"/>
        <end position="123"/>
    </location>
</feature>
<dbReference type="EnsemblMetazoa" id="Aqu2.1.42406_001">
    <property type="protein sequence ID" value="Aqu2.1.42406_001"/>
    <property type="gene ID" value="Aqu2.1.42406"/>
</dbReference>